<dbReference type="InterPro" id="IPR058925">
    <property type="entry name" value="zf-C2H2_AcuF"/>
</dbReference>
<evidence type="ECO:0000313" key="5">
    <source>
        <dbReference type="Proteomes" id="UP000799424"/>
    </source>
</evidence>
<feature type="compositionally biased region" description="Acidic residues" evidence="2">
    <location>
        <begin position="111"/>
        <end position="132"/>
    </location>
</feature>
<accession>A0A6A6ZLU3</accession>
<organism evidence="4 5">
    <name type="scientific">Ophiobolus disseminans</name>
    <dbReference type="NCBI Taxonomy" id="1469910"/>
    <lineage>
        <taxon>Eukaryota</taxon>
        <taxon>Fungi</taxon>
        <taxon>Dikarya</taxon>
        <taxon>Ascomycota</taxon>
        <taxon>Pezizomycotina</taxon>
        <taxon>Dothideomycetes</taxon>
        <taxon>Pleosporomycetidae</taxon>
        <taxon>Pleosporales</taxon>
        <taxon>Pleosporineae</taxon>
        <taxon>Phaeosphaeriaceae</taxon>
        <taxon>Ophiobolus</taxon>
    </lineage>
</organism>
<dbReference type="GO" id="GO:0008270">
    <property type="term" value="F:zinc ion binding"/>
    <property type="evidence" value="ECO:0007669"/>
    <property type="project" value="UniProtKB-KW"/>
</dbReference>
<dbReference type="Proteomes" id="UP000799424">
    <property type="component" value="Unassembled WGS sequence"/>
</dbReference>
<dbReference type="PROSITE" id="PS50157">
    <property type="entry name" value="ZINC_FINGER_C2H2_2"/>
    <property type="match status" value="1"/>
</dbReference>
<feature type="region of interest" description="Disordered" evidence="2">
    <location>
        <begin position="110"/>
        <end position="133"/>
    </location>
</feature>
<proteinExistence type="predicted"/>
<sequence length="466" mass="53570">MSLGAPADLASIPTRVQDCLSSFHDACTSLPKAEPRIRAKISPGTLHDCLGRFRLWVGNIGAHRRGKGSLDYKLREASHIRDRVTELLDNLKDVLREALEIIKEDRVPWEDLSDSDSDDSEHESQATDDEPTTELTQLVSNMAEINSCLMRLSLAIRNPAPHDQFKESAQIDVTHYEVFDVDHVRGKFPKAEEYLVFRLGKAISRRRQYLRYREEHRKKLEQGLKPQPILQELAATQQVPRTVTAPSEKIESTVASSLPPAIKASHSSANLVDEDYYEDTLSQTSYASSNNDPSRSRPPPLPEEGQDGNPFECPLCFRFTSVRQITAWHKHVYRDLQPYVCTFDECEIPDRTYESRHEWFQHELQAHRKWWECIDGCNKTFQEPDGFRRHLSNEHTELSDDARTGDLMRNCERSVPMDTKAECHLCQQELPSLIQLRRHLGKHHEELALFALPSHMKDDDDKINES</sequence>
<dbReference type="AlphaFoldDB" id="A0A6A6ZLU3"/>
<dbReference type="SMART" id="SM00355">
    <property type="entry name" value="ZnF_C2H2"/>
    <property type="match status" value="3"/>
</dbReference>
<keyword evidence="1" id="KW-0863">Zinc-finger</keyword>
<evidence type="ECO:0000256" key="1">
    <source>
        <dbReference type="PROSITE-ProRule" id="PRU00042"/>
    </source>
</evidence>
<keyword evidence="1" id="KW-0479">Metal-binding</keyword>
<protein>
    <recommendedName>
        <fullName evidence="3">C2H2-type domain-containing protein</fullName>
    </recommendedName>
</protein>
<name>A0A6A6ZLU3_9PLEO</name>
<dbReference type="Pfam" id="PF26082">
    <property type="entry name" value="zf-C2H2_AcuF"/>
    <property type="match status" value="1"/>
</dbReference>
<reference evidence="4" key="1">
    <citation type="journal article" date="2020" name="Stud. Mycol.">
        <title>101 Dothideomycetes genomes: a test case for predicting lifestyles and emergence of pathogens.</title>
        <authorList>
            <person name="Haridas S."/>
            <person name="Albert R."/>
            <person name="Binder M."/>
            <person name="Bloem J."/>
            <person name="Labutti K."/>
            <person name="Salamov A."/>
            <person name="Andreopoulos B."/>
            <person name="Baker S."/>
            <person name="Barry K."/>
            <person name="Bills G."/>
            <person name="Bluhm B."/>
            <person name="Cannon C."/>
            <person name="Castanera R."/>
            <person name="Culley D."/>
            <person name="Daum C."/>
            <person name="Ezra D."/>
            <person name="Gonzalez J."/>
            <person name="Henrissat B."/>
            <person name="Kuo A."/>
            <person name="Liang C."/>
            <person name="Lipzen A."/>
            <person name="Lutzoni F."/>
            <person name="Magnuson J."/>
            <person name="Mondo S."/>
            <person name="Nolan M."/>
            <person name="Ohm R."/>
            <person name="Pangilinan J."/>
            <person name="Park H.-J."/>
            <person name="Ramirez L."/>
            <person name="Alfaro M."/>
            <person name="Sun H."/>
            <person name="Tritt A."/>
            <person name="Yoshinaga Y."/>
            <person name="Zwiers L.-H."/>
            <person name="Turgeon B."/>
            <person name="Goodwin S."/>
            <person name="Spatafora J."/>
            <person name="Crous P."/>
            <person name="Grigoriev I."/>
        </authorList>
    </citation>
    <scope>NUCLEOTIDE SEQUENCE</scope>
    <source>
        <strain evidence="4">CBS 113818</strain>
    </source>
</reference>
<dbReference type="OrthoDB" id="20872at2759"/>
<dbReference type="EMBL" id="MU006235">
    <property type="protein sequence ID" value="KAF2822062.1"/>
    <property type="molecule type" value="Genomic_DNA"/>
</dbReference>
<keyword evidence="1" id="KW-0862">Zinc</keyword>
<dbReference type="Gene3D" id="3.30.160.60">
    <property type="entry name" value="Classic Zinc Finger"/>
    <property type="match status" value="1"/>
</dbReference>
<keyword evidence="5" id="KW-1185">Reference proteome</keyword>
<feature type="non-terminal residue" evidence="4">
    <location>
        <position position="466"/>
    </location>
</feature>
<evidence type="ECO:0000259" key="3">
    <source>
        <dbReference type="PROSITE" id="PS50157"/>
    </source>
</evidence>
<gene>
    <name evidence="4" type="ORF">CC86DRAFT_301542</name>
</gene>
<evidence type="ECO:0000256" key="2">
    <source>
        <dbReference type="SAM" id="MobiDB-lite"/>
    </source>
</evidence>
<evidence type="ECO:0000313" key="4">
    <source>
        <dbReference type="EMBL" id="KAF2822062.1"/>
    </source>
</evidence>
<dbReference type="PANTHER" id="PTHR35391">
    <property type="entry name" value="C2H2-TYPE DOMAIN-CONTAINING PROTEIN-RELATED"/>
    <property type="match status" value="1"/>
</dbReference>
<feature type="domain" description="C2H2-type" evidence="3">
    <location>
        <begin position="371"/>
        <end position="400"/>
    </location>
</feature>
<feature type="region of interest" description="Disordered" evidence="2">
    <location>
        <begin position="283"/>
        <end position="307"/>
    </location>
</feature>
<dbReference type="PANTHER" id="PTHR35391:SF7">
    <property type="entry name" value="C2H2-TYPE DOMAIN-CONTAINING PROTEIN"/>
    <property type="match status" value="1"/>
</dbReference>
<dbReference type="InterPro" id="IPR013087">
    <property type="entry name" value="Znf_C2H2_type"/>
</dbReference>
<dbReference type="PROSITE" id="PS00028">
    <property type="entry name" value="ZINC_FINGER_C2H2_1"/>
    <property type="match status" value="2"/>
</dbReference>